<evidence type="ECO:0000256" key="1">
    <source>
        <dbReference type="SAM" id="SignalP"/>
    </source>
</evidence>
<feature type="signal peptide" evidence="1">
    <location>
        <begin position="1"/>
        <end position="21"/>
    </location>
</feature>
<keyword evidence="1" id="KW-0732">Signal</keyword>
<evidence type="ECO:0000313" key="3">
    <source>
        <dbReference type="Proteomes" id="UP001215598"/>
    </source>
</evidence>
<accession>A0AAD7JB41</accession>
<feature type="chain" id="PRO_5041944144" evidence="1">
    <location>
        <begin position="22"/>
        <end position="110"/>
    </location>
</feature>
<gene>
    <name evidence="2" type="ORF">B0H16DRAFT_1533292</name>
</gene>
<dbReference type="Proteomes" id="UP001215598">
    <property type="component" value="Unassembled WGS sequence"/>
</dbReference>
<proteinExistence type="predicted"/>
<dbReference type="AlphaFoldDB" id="A0AAD7JB41"/>
<evidence type="ECO:0000313" key="2">
    <source>
        <dbReference type="EMBL" id="KAJ7759993.1"/>
    </source>
</evidence>
<comment type="caution">
    <text evidence="2">The sequence shown here is derived from an EMBL/GenBank/DDBJ whole genome shotgun (WGS) entry which is preliminary data.</text>
</comment>
<organism evidence="2 3">
    <name type="scientific">Mycena metata</name>
    <dbReference type="NCBI Taxonomy" id="1033252"/>
    <lineage>
        <taxon>Eukaryota</taxon>
        <taxon>Fungi</taxon>
        <taxon>Dikarya</taxon>
        <taxon>Basidiomycota</taxon>
        <taxon>Agaricomycotina</taxon>
        <taxon>Agaricomycetes</taxon>
        <taxon>Agaricomycetidae</taxon>
        <taxon>Agaricales</taxon>
        <taxon>Marasmiineae</taxon>
        <taxon>Mycenaceae</taxon>
        <taxon>Mycena</taxon>
    </lineage>
</organism>
<name>A0AAD7JB41_9AGAR</name>
<sequence length="110" mass="10934">MQFNIGFIAAALLVAASPAMGATFIFYAGADCTGAKVSVADNVPPLDCIFIPNGGSAKSIGYSGVTTQIEFYESGGGHDKCTNGATGTGGPGSGCGTAPAGVNYESAYYF</sequence>
<dbReference type="EMBL" id="JARKIB010000038">
    <property type="protein sequence ID" value="KAJ7759993.1"/>
    <property type="molecule type" value="Genomic_DNA"/>
</dbReference>
<reference evidence="2" key="1">
    <citation type="submission" date="2023-03" db="EMBL/GenBank/DDBJ databases">
        <title>Massive genome expansion in bonnet fungi (Mycena s.s.) driven by repeated elements and novel gene families across ecological guilds.</title>
        <authorList>
            <consortium name="Lawrence Berkeley National Laboratory"/>
            <person name="Harder C.B."/>
            <person name="Miyauchi S."/>
            <person name="Viragh M."/>
            <person name="Kuo A."/>
            <person name="Thoen E."/>
            <person name="Andreopoulos B."/>
            <person name="Lu D."/>
            <person name="Skrede I."/>
            <person name="Drula E."/>
            <person name="Henrissat B."/>
            <person name="Morin E."/>
            <person name="Kohler A."/>
            <person name="Barry K."/>
            <person name="LaButti K."/>
            <person name="Morin E."/>
            <person name="Salamov A."/>
            <person name="Lipzen A."/>
            <person name="Mereny Z."/>
            <person name="Hegedus B."/>
            <person name="Baldrian P."/>
            <person name="Stursova M."/>
            <person name="Weitz H."/>
            <person name="Taylor A."/>
            <person name="Grigoriev I.V."/>
            <person name="Nagy L.G."/>
            <person name="Martin F."/>
            <person name="Kauserud H."/>
        </authorList>
    </citation>
    <scope>NUCLEOTIDE SEQUENCE</scope>
    <source>
        <strain evidence="2">CBHHK182m</strain>
    </source>
</reference>
<protein>
    <submittedName>
        <fullName evidence="2">Uncharacterized protein</fullName>
    </submittedName>
</protein>
<keyword evidence="3" id="KW-1185">Reference proteome</keyword>